<dbReference type="InterPro" id="IPR020013">
    <property type="entry name" value="Flagellar_FlgE/F/G"/>
</dbReference>
<sequence length="265" mass="28696">MLRGLYVAASGMITETNRTDTIANNLANAASSGYKRDEAVNEEFSPMLIKRINDAQDDEVTSFKGFRIEQGPPPVGMLGLGSCTAEIATDHSQGAMTVTGNPFDLAVSGEGYFAIQTPEGVRYTRDGSFYRQANGALVTARGQAVLNEQNRPIVLPNSANITIGARGQIMDGANLVDTLQFVQFDDRRAALKQGDNLYRPQEGAQPQAATGEIQQGMLERSNVNVAQEMVNLIHNYRIYEAGSRALVTQDSMTDKVVNDVGRMNG</sequence>
<accession>A0ABV3X3L8</accession>
<evidence type="ECO:0000259" key="5">
    <source>
        <dbReference type="Pfam" id="PF22692"/>
    </source>
</evidence>
<feature type="domain" description="Flagellar basal-body/hook protein C-terminal" evidence="4">
    <location>
        <begin position="214"/>
        <end position="258"/>
    </location>
</feature>
<dbReference type="PANTHER" id="PTHR30435">
    <property type="entry name" value="FLAGELLAR PROTEIN"/>
    <property type="match status" value="1"/>
</dbReference>
<dbReference type="InterPro" id="IPR010930">
    <property type="entry name" value="Flg_bb/hook_C_dom"/>
</dbReference>
<organism evidence="6 7">
    <name type="scientific">Selenomonas sputigena</name>
    <dbReference type="NCBI Taxonomy" id="69823"/>
    <lineage>
        <taxon>Bacteria</taxon>
        <taxon>Bacillati</taxon>
        <taxon>Bacillota</taxon>
        <taxon>Negativicutes</taxon>
        <taxon>Selenomonadales</taxon>
        <taxon>Selenomonadaceae</taxon>
        <taxon>Selenomonas</taxon>
    </lineage>
</organism>
<dbReference type="InterPro" id="IPR012836">
    <property type="entry name" value="FlgF"/>
</dbReference>
<reference evidence="6 7" key="1">
    <citation type="submission" date="2023-04" db="EMBL/GenBank/DDBJ databases">
        <title>Genome Sequence of Selenomonas sputigena ATCC 33150.</title>
        <authorList>
            <person name="Miller D.P."/>
            <person name="Anvari S."/>
            <person name="Polson S.W."/>
            <person name="Macdonald M."/>
            <person name="Mcdowell J.V."/>
        </authorList>
    </citation>
    <scope>NUCLEOTIDE SEQUENCE [LARGE SCALE GENOMIC DNA]</scope>
    <source>
        <strain evidence="6 7">ATCC 33150</strain>
    </source>
</reference>
<dbReference type="EMBL" id="JARVLH010000002">
    <property type="protein sequence ID" value="MEX5284759.1"/>
    <property type="molecule type" value="Genomic_DNA"/>
</dbReference>
<comment type="caution">
    <text evidence="6">The sequence shown here is derived from an EMBL/GenBank/DDBJ whole genome shotgun (WGS) entry which is preliminary data.</text>
</comment>
<dbReference type="Pfam" id="PF22692">
    <property type="entry name" value="LlgE_F_G_D1"/>
    <property type="match status" value="1"/>
</dbReference>
<dbReference type="InterPro" id="IPR019776">
    <property type="entry name" value="Flagellar_basal_body_rod_CS"/>
</dbReference>
<keyword evidence="6" id="KW-0969">Cilium</keyword>
<evidence type="ECO:0000259" key="3">
    <source>
        <dbReference type="Pfam" id="PF00460"/>
    </source>
</evidence>
<keyword evidence="6" id="KW-0282">Flagellum</keyword>
<evidence type="ECO:0000256" key="1">
    <source>
        <dbReference type="ARBA" id="ARBA00009677"/>
    </source>
</evidence>
<keyword evidence="7" id="KW-1185">Reference proteome</keyword>
<dbReference type="Pfam" id="PF00460">
    <property type="entry name" value="Flg_bb_rod"/>
    <property type="match status" value="1"/>
</dbReference>
<dbReference type="SUPFAM" id="SSF117143">
    <property type="entry name" value="Flagellar hook protein flgE"/>
    <property type="match status" value="1"/>
</dbReference>
<comment type="subcellular location">
    <subcellularLocation>
        <location evidence="2">Bacterial flagellum basal body</location>
    </subcellularLocation>
</comment>
<dbReference type="NCBIfam" id="TIGR02490">
    <property type="entry name" value="flgF"/>
    <property type="match status" value="1"/>
</dbReference>
<feature type="domain" description="Flagellar basal body rod protein N-terminal" evidence="3">
    <location>
        <begin position="5"/>
        <end position="35"/>
    </location>
</feature>
<keyword evidence="2" id="KW-0975">Bacterial flagellum</keyword>
<dbReference type="Proteomes" id="UP001559623">
    <property type="component" value="Unassembled WGS sequence"/>
</dbReference>
<proteinExistence type="inferred from homology"/>
<evidence type="ECO:0000259" key="4">
    <source>
        <dbReference type="Pfam" id="PF06429"/>
    </source>
</evidence>
<evidence type="ECO:0000313" key="6">
    <source>
        <dbReference type="EMBL" id="MEX5284759.1"/>
    </source>
</evidence>
<keyword evidence="6" id="KW-0966">Cell projection</keyword>
<dbReference type="Pfam" id="PF06429">
    <property type="entry name" value="Flg_bbr_C"/>
    <property type="match status" value="1"/>
</dbReference>
<dbReference type="InterPro" id="IPR037925">
    <property type="entry name" value="FlgE/F/G-like"/>
</dbReference>
<evidence type="ECO:0000256" key="2">
    <source>
        <dbReference type="RuleBase" id="RU362116"/>
    </source>
</evidence>
<evidence type="ECO:0000313" key="7">
    <source>
        <dbReference type="Proteomes" id="UP001559623"/>
    </source>
</evidence>
<dbReference type="NCBIfam" id="TIGR03506">
    <property type="entry name" value="FlgEFG_subfam"/>
    <property type="match status" value="1"/>
</dbReference>
<gene>
    <name evidence="6" type="primary">flgF</name>
    <name evidence="6" type="ORF">QCO44_03760</name>
</gene>
<dbReference type="PANTHER" id="PTHR30435:SF19">
    <property type="entry name" value="FLAGELLAR BASAL-BODY ROD PROTEIN FLGG"/>
    <property type="match status" value="1"/>
</dbReference>
<dbReference type="InterPro" id="IPR053967">
    <property type="entry name" value="LlgE_F_G-like_D1"/>
</dbReference>
<protein>
    <submittedName>
        <fullName evidence="6">Flagellar basal-body rod protein FlgF</fullName>
    </submittedName>
</protein>
<dbReference type="PROSITE" id="PS00588">
    <property type="entry name" value="FLAGELLA_BB_ROD"/>
    <property type="match status" value="1"/>
</dbReference>
<dbReference type="InterPro" id="IPR001444">
    <property type="entry name" value="Flag_bb_rod_N"/>
</dbReference>
<comment type="similarity">
    <text evidence="1 2">Belongs to the flagella basal body rod proteins family.</text>
</comment>
<feature type="domain" description="Flagellar hook protein FlgE/F/G-like D1" evidence="5">
    <location>
        <begin position="106"/>
        <end position="169"/>
    </location>
</feature>
<dbReference type="RefSeq" id="WP_368846483.1">
    <property type="nucleotide sequence ID" value="NZ_CP194411.1"/>
</dbReference>
<name>A0ABV3X3L8_9FIRM</name>